<comment type="subcellular location">
    <subcellularLocation>
        <location evidence="1">Cell membrane</location>
        <topology evidence="1">Multi-pass membrane protein</topology>
    </subcellularLocation>
</comment>
<dbReference type="Pfam" id="PF02687">
    <property type="entry name" value="FtsX"/>
    <property type="match status" value="2"/>
</dbReference>
<dbReference type="Pfam" id="PF12704">
    <property type="entry name" value="MacB_PCD"/>
    <property type="match status" value="2"/>
</dbReference>
<evidence type="ECO:0000256" key="1">
    <source>
        <dbReference type="ARBA" id="ARBA00004651"/>
    </source>
</evidence>
<feature type="transmembrane region" description="Helical" evidence="7">
    <location>
        <begin position="437"/>
        <end position="460"/>
    </location>
</feature>
<gene>
    <name evidence="10" type="ORF">DFJ66_6645</name>
</gene>
<sequence>MLRTIIAGLKARTARLVLSSVAIALGVAFVTGTLVLGDAMNEQMRDEFAKSARGVDVSVVLDGSAGDGDTREVNGITPEVLAKVRQAQGVAGADARGIIPVPLITTTGKARPAYASPLASTEKLREFDLASGRYPSGADEVAVDVRTAETAKLTIGGPVKLLGKDDQTREYTLVGTYKQGVGEISMSGSDHLVLTPDAFQALDPERLPYQVVAVAADGFTQQQVADNVSKALGGKGFRVQTGEQATAETLKSISSQAAEFTTFLLAFAVIALVVAAMVIYNTFTILIAQRTRELALMRCVGASRKQVFRGVLAEAVVMGFVASVLGLLGGLGVSALLQKVIGSFGPEPADVVVRLPLTVTTVLAAFGVGVLVTVLSAVLPARKATRVPPVAALRSQPDSGEEVSRTGKLRVLFAVVLAVVGAGAIVVGMRAESEEPAMFISGAGTMVLLAAVLVLGPLLVGPVNRVLGAIPRAIFGVPAKLASANAGRNPKRTAATTAALMIGVTIVAMVTVVANSAKETANAQVDQRLPADYTVTSSVWDRPLPRELASSLAAVPEVAKVAPTSRVVVERAYFTAVSPDALGDLFRPKVESGSLGDLKDGTVALKADYAKEVGASVGSTTVVKTEKGASETLRVVAILSGQRLGDGVLTLGTASRLNPEYDGYESIMVKLKPGVSGGRAAVEKVTDTSPLAVIDSAAETKAQLNKQLDQVLAFVWALIGLAVVIALFGIANTLTLSVLERTRESALLRALGLTRGQLRLMLVVESVLMAVMGAAIGLVLGVGFGWVLTTALSSEAVELAFIVPVGQIGAMLAAAVVAAVVAAAMPARRAARTSVVAGMAEA</sequence>
<dbReference type="GO" id="GO:0022857">
    <property type="term" value="F:transmembrane transporter activity"/>
    <property type="evidence" value="ECO:0007669"/>
    <property type="project" value="TreeGrafter"/>
</dbReference>
<dbReference type="PANTHER" id="PTHR30572:SF4">
    <property type="entry name" value="ABC TRANSPORTER PERMEASE YTRF"/>
    <property type="match status" value="1"/>
</dbReference>
<dbReference type="RefSeq" id="WP_121227001.1">
    <property type="nucleotide sequence ID" value="NZ_JBIUBA010000031.1"/>
</dbReference>
<evidence type="ECO:0000256" key="2">
    <source>
        <dbReference type="ARBA" id="ARBA00022475"/>
    </source>
</evidence>
<keyword evidence="4 7" id="KW-1133">Transmembrane helix</keyword>
<accession>A0A495XJI9</accession>
<evidence type="ECO:0000256" key="5">
    <source>
        <dbReference type="ARBA" id="ARBA00023136"/>
    </source>
</evidence>
<dbReference type="InterPro" id="IPR003838">
    <property type="entry name" value="ABC3_permease_C"/>
</dbReference>
<keyword evidence="3 7" id="KW-0812">Transmembrane</keyword>
<dbReference type="EMBL" id="RBXR01000001">
    <property type="protein sequence ID" value="RKT73315.1"/>
    <property type="molecule type" value="Genomic_DNA"/>
</dbReference>
<evidence type="ECO:0000256" key="4">
    <source>
        <dbReference type="ARBA" id="ARBA00022989"/>
    </source>
</evidence>
<feature type="transmembrane region" description="Helical" evidence="7">
    <location>
        <begin position="411"/>
        <end position="431"/>
    </location>
</feature>
<comment type="similarity">
    <text evidence="6">Belongs to the ABC-4 integral membrane protein family.</text>
</comment>
<feature type="domain" description="MacB-like periplasmic core" evidence="9">
    <location>
        <begin position="17"/>
        <end position="229"/>
    </location>
</feature>
<dbReference type="GO" id="GO:0005886">
    <property type="term" value="C:plasma membrane"/>
    <property type="evidence" value="ECO:0007669"/>
    <property type="project" value="UniProtKB-SubCell"/>
</dbReference>
<dbReference type="PANTHER" id="PTHR30572">
    <property type="entry name" value="MEMBRANE COMPONENT OF TRANSPORTER-RELATED"/>
    <property type="match status" value="1"/>
</dbReference>
<feature type="domain" description="MacB-like periplasmic core" evidence="9">
    <location>
        <begin position="493"/>
        <end position="677"/>
    </location>
</feature>
<feature type="transmembrane region" description="Helical" evidence="7">
    <location>
        <begin position="494"/>
        <end position="514"/>
    </location>
</feature>
<evidence type="ECO:0000313" key="10">
    <source>
        <dbReference type="EMBL" id="RKT73315.1"/>
    </source>
</evidence>
<reference evidence="10 11" key="1">
    <citation type="submission" date="2018-10" db="EMBL/GenBank/DDBJ databases">
        <title>Sequencing the genomes of 1000 actinobacteria strains.</title>
        <authorList>
            <person name="Klenk H.-P."/>
        </authorList>
    </citation>
    <scope>NUCLEOTIDE SEQUENCE [LARGE SCALE GENOMIC DNA]</scope>
    <source>
        <strain evidence="10 11">DSM 43911</strain>
    </source>
</reference>
<evidence type="ECO:0000313" key="11">
    <source>
        <dbReference type="Proteomes" id="UP000272729"/>
    </source>
</evidence>
<feature type="transmembrane region" description="Helical" evidence="7">
    <location>
        <begin position="799"/>
        <end position="824"/>
    </location>
</feature>
<dbReference type="InterPro" id="IPR025857">
    <property type="entry name" value="MacB_PCD"/>
</dbReference>
<dbReference type="OrthoDB" id="9780560at2"/>
<feature type="transmembrane region" description="Helical" evidence="7">
    <location>
        <begin position="263"/>
        <end position="288"/>
    </location>
</feature>
<evidence type="ECO:0000259" key="9">
    <source>
        <dbReference type="Pfam" id="PF12704"/>
    </source>
</evidence>
<feature type="transmembrane region" description="Helical" evidence="7">
    <location>
        <begin position="357"/>
        <end position="379"/>
    </location>
</feature>
<proteinExistence type="inferred from homology"/>
<dbReference type="InterPro" id="IPR050250">
    <property type="entry name" value="Macrolide_Exporter_MacB"/>
</dbReference>
<evidence type="ECO:0000259" key="8">
    <source>
        <dbReference type="Pfam" id="PF02687"/>
    </source>
</evidence>
<dbReference type="AlphaFoldDB" id="A0A495XJI9"/>
<name>A0A495XJI9_9PSEU</name>
<keyword evidence="5 7" id="KW-0472">Membrane</keyword>
<feature type="transmembrane region" description="Helical" evidence="7">
    <location>
        <begin position="713"/>
        <end position="739"/>
    </location>
</feature>
<feature type="transmembrane region" description="Helical" evidence="7">
    <location>
        <begin position="311"/>
        <end position="337"/>
    </location>
</feature>
<organism evidence="10 11">
    <name type="scientific">Saccharothrix variisporea</name>
    <dbReference type="NCBI Taxonomy" id="543527"/>
    <lineage>
        <taxon>Bacteria</taxon>
        <taxon>Bacillati</taxon>
        <taxon>Actinomycetota</taxon>
        <taxon>Actinomycetes</taxon>
        <taxon>Pseudonocardiales</taxon>
        <taxon>Pseudonocardiaceae</taxon>
        <taxon>Saccharothrix</taxon>
    </lineage>
</organism>
<keyword evidence="11" id="KW-1185">Reference proteome</keyword>
<dbReference type="Proteomes" id="UP000272729">
    <property type="component" value="Unassembled WGS sequence"/>
</dbReference>
<evidence type="ECO:0000256" key="7">
    <source>
        <dbReference type="SAM" id="Phobius"/>
    </source>
</evidence>
<evidence type="ECO:0000256" key="3">
    <source>
        <dbReference type="ARBA" id="ARBA00022692"/>
    </source>
</evidence>
<evidence type="ECO:0000256" key="6">
    <source>
        <dbReference type="ARBA" id="ARBA00038076"/>
    </source>
</evidence>
<protein>
    <submittedName>
        <fullName evidence="10">Putative ABC transport system permease protein</fullName>
    </submittedName>
</protein>
<keyword evidence="2" id="KW-1003">Cell membrane</keyword>
<feature type="domain" description="ABC3 transporter permease C-terminal" evidence="8">
    <location>
        <begin position="717"/>
        <end position="834"/>
    </location>
</feature>
<feature type="transmembrane region" description="Helical" evidence="7">
    <location>
        <begin position="760"/>
        <end position="787"/>
    </location>
</feature>
<feature type="domain" description="ABC3 transporter permease C-terminal" evidence="8">
    <location>
        <begin position="266"/>
        <end position="389"/>
    </location>
</feature>
<comment type="caution">
    <text evidence="10">The sequence shown here is derived from an EMBL/GenBank/DDBJ whole genome shotgun (WGS) entry which is preliminary data.</text>
</comment>